<dbReference type="PROSITE" id="PS50850">
    <property type="entry name" value="MFS"/>
    <property type="match status" value="1"/>
</dbReference>
<feature type="transmembrane region" description="Helical" evidence="7">
    <location>
        <begin position="61"/>
        <end position="85"/>
    </location>
</feature>
<dbReference type="PROSITE" id="PS00217">
    <property type="entry name" value="SUGAR_TRANSPORT_2"/>
    <property type="match status" value="1"/>
</dbReference>
<sequence length="549" mass="60744">MADNNLETETKWLLEENGSDGLHEDGDQQLIHERKRSESHAGDIYTYEEAIVQTGYGKFHVLLVLLCGWAVSSDAVEVLSVSFLLPSATCDLNLTSSDKGWLNAIVFVGMMVGGYFWGSLADSLGRRSVLMWSLTVNGLGGLLSSTSQVFWLFLILRFISGIGVGGSIPVIFTYFVEFQPKNKRGSMISLLATFWMGGNILAAGLAWLVIPHEGLGYFSPTFRYNSWRIFIALCTIPSLSSAAMFVLMPESPKFLLRKGKELEAIRTLQKVHHTNKHKESFKVQALVLSDKEKDNVDSMGMSDRHVENKQTNNSKWYQCINIKSIKQLLVSTKTLFSGSLVKPTIILLIINFTLSFGYYGLFMWFPELFNRIDKYGGTPCNPGIINTTATNNSTSDCGTPNDWVFFEGFMTALSNLPANIFTIIMMDRLGRKTLLASSMVISGICVFFIWFVQTKVENLVMSCLFGMVSTVGWNALDVLSAEVFPTEVRSTAMGIQQALARVGAILGNIIFGELVDVHCAIPMLLVAALLAFGGLVSIRLPNTTNKDIH</sequence>
<comment type="subcellular location">
    <subcellularLocation>
        <location evidence="1">Membrane</location>
        <topology evidence="1">Multi-pass membrane protein</topology>
    </subcellularLocation>
</comment>
<evidence type="ECO:0000313" key="10">
    <source>
        <dbReference type="Proteomes" id="UP001347796"/>
    </source>
</evidence>
<dbReference type="PANTHER" id="PTHR23511">
    <property type="entry name" value="SYNAPTIC VESICLE GLYCOPROTEIN 2"/>
    <property type="match status" value="1"/>
</dbReference>
<protein>
    <recommendedName>
        <fullName evidence="8">Major facilitator superfamily (MFS) profile domain-containing protein</fullName>
    </recommendedName>
</protein>
<feature type="transmembrane region" description="Helical" evidence="7">
    <location>
        <begin position="229"/>
        <end position="248"/>
    </location>
</feature>
<keyword evidence="3" id="KW-0813">Transport</keyword>
<dbReference type="InterPro" id="IPR036259">
    <property type="entry name" value="MFS_trans_sf"/>
</dbReference>
<dbReference type="SUPFAM" id="SSF103473">
    <property type="entry name" value="MFS general substrate transporter"/>
    <property type="match status" value="1"/>
</dbReference>
<dbReference type="FunFam" id="1.20.1250.20:FF:000232">
    <property type="entry name" value="Organic cation/carnitine transporter 7"/>
    <property type="match status" value="1"/>
</dbReference>
<gene>
    <name evidence="9" type="ORF">SNE40_013313</name>
</gene>
<dbReference type="Pfam" id="PF00083">
    <property type="entry name" value="Sugar_tr"/>
    <property type="match status" value="1"/>
</dbReference>
<evidence type="ECO:0000259" key="8">
    <source>
        <dbReference type="PROSITE" id="PS50850"/>
    </source>
</evidence>
<evidence type="ECO:0000256" key="6">
    <source>
        <dbReference type="ARBA" id="ARBA00023136"/>
    </source>
</evidence>
<feature type="transmembrane region" description="Helical" evidence="7">
    <location>
        <begin position="433"/>
        <end position="453"/>
    </location>
</feature>
<feature type="transmembrane region" description="Helical" evidence="7">
    <location>
        <begin position="188"/>
        <end position="209"/>
    </location>
</feature>
<feature type="transmembrane region" description="Helical" evidence="7">
    <location>
        <begin position="151"/>
        <end position="176"/>
    </location>
</feature>
<evidence type="ECO:0000256" key="7">
    <source>
        <dbReference type="SAM" id="Phobius"/>
    </source>
</evidence>
<dbReference type="InterPro" id="IPR005829">
    <property type="entry name" value="Sugar_transporter_CS"/>
</dbReference>
<evidence type="ECO:0000256" key="5">
    <source>
        <dbReference type="ARBA" id="ARBA00022989"/>
    </source>
</evidence>
<feature type="transmembrane region" description="Helical" evidence="7">
    <location>
        <begin position="521"/>
        <end position="540"/>
    </location>
</feature>
<organism evidence="9 10">
    <name type="scientific">Patella caerulea</name>
    <name type="common">Rayed Mediterranean limpet</name>
    <dbReference type="NCBI Taxonomy" id="87958"/>
    <lineage>
        <taxon>Eukaryota</taxon>
        <taxon>Metazoa</taxon>
        <taxon>Spiralia</taxon>
        <taxon>Lophotrochozoa</taxon>
        <taxon>Mollusca</taxon>
        <taxon>Gastropoda</taxon>
        <taxon>Patellogastropoda</taxon>
        <taxon>Patelloidea</taxon>
        <taxon>Patellidae</taxon>
        <taxon>Patella</taxon>
    </lineage>
</organism>
<accession>A0AAN8JI16</accession>
<reference evidence="9 10" key="1">
    <citation type="submission" date="2024-01" db="EMBL/GenBank/DDBJ databases">
        <title>The genome of the rayed Mediterranean limpet Patella caerulea (Linnaeus, 1758).</title>
        <authorList>
            <person name="Anh-Thu Weber A."/>
            <person name="Halstead-Nussloch G."/>
        </authorList>
    </citation>
    <scope>NUCLEOTIDE SEQUENCE [LARGE SCALE GENOMIC DNA]</scope>
    <source>
        <strain evidence="9">AATW-2023a</strain>
        <tissue evidence="9">Whole specimen</tissue>
    </source>
</reference>
<dbReference type="EMBL" id="JAZGQO010000009">
    <property type="protein sequence ID" value="KAK6178546.1"/>
    <property type="molecule type" value="Genomic_DNA"/>
</dbReference>
<dbReference type="AlphaFoldDB" id="A0AAN8JI16"/>
<name>A0AAN8JI16_PATCE</name>
<keyword evidence="4 7" id="KW-0812">Transmembrane</keyword>
<proteinExistence type="inferred from homology"/>
<evidence type="ECO:0000256" key="1">
    <source>
        <dbReference type="ARBA" id="ARBA00004141"/>
    </source>
</evidence>
<feature type="transmembrane region" description="Helical" evidence="7">
    <location>
        <begin position="403"/>
        <end position="426"/>
    </location>
</feature>
<dbReference type="InterPro" id="IPR011701">
    <property type="entry name" value="MFS"/>
</dbReference>
<dbReference type="Pfam" id="PF07690">
    <property type="entry name" value="MFS_1"/>
    <property type="match status" value="1"/>
</dbReference>
<dbReference type="GO" id="GO:0016020">
    <property type="term" value="C:membrane"/>
    <property type="evidence" value="ECO:0007669"/>
    <property type="project" value="UniProtKB-SubCell"/>
</dbReference>
<feature type="domain" description="Major facilitator superfamily (MFS) profile" evidence="8">
    <location>
        <begin position="61"/>
        <end position="545"/>
    </location>
</feature>
<keyword evidence="5 7" id="KW-1133">Transmembrane helix</keyword>
<dbReference type="PROSITE" id="PS00216">
    <property type="entry name" value="SUGAR_TRANSPORT_1"/>
    <property type="match status" value="1"/>
</dbReference>
<dbReference type="Gene3D" id="1.20.1250.20">
    <property type="entry name" value="MFS general substrate transporter like domains"/>
    <property type="match status" value="1"/>
</dbReference>
<evidence type="ECO:0000313" key="9">
    <source>
        <dbReference type="EMBL" id="KAK6178546.1"/>
    </source>
</evidence>
<comment type="similarity">
    <text evidence="2">Belongs to the major facilitator superfamily.</text>
</comment>
<feature type="transmembrane region" description="Helical" evidence="7">
    <location>
        <begin position="129"/>
        <end position="145"/>
    </location>
</feature>
<dbReference type="GO" id="GO:0022857">
    <property type="term" value="F:transmembrane transporter activity"/>
    <property type="evidence" value="ECO:0007669"/>
    <property type="project" value="InterPro"/>
</dbReference>
<keyword evidence="10" id="KW-1185">Reference proteome</keyword>
<dbReference type="InterPro" id="IPR020846">
    <property type="entry name" value="MFS_dom"/>
</dbReference>
<keyword evidence="6 7" id="KW-0472">Membrane</keyword>
<dbReference type="Proteomes" id="UP001347796">
    <property type="component" value="Unassembled WGS sequence"/>
</dbReference>
<evidence type="ECO:0000256" key="2">
    <source>
        <dbReference type="ARBA" id="ARBA00008335"/>
    </source>
</evidence>
<feature type="transmembrane region" description="Helical" evidence="7">
    <location>
        <begin position="345"/>
        <end position="365"/>
    </location>
</feature>
<evidence type="ECO:0000256" key="4">
    <source>
        <dbReference type="ARBA" id="ARBA00022692"/>
    </source>
</evidence>
<dbReference type="PANTHER" id="PTHR23511:SF34">
    <property type="entry name" value="SYNAPTIC VESICLE GLYCOPROTEIN 2"/>
    <property type="match status" value="1"/>
</dbReference>
<comment type="caution">
    <text evidence="9">The sequence shown here is derived from an EMBL/GenBank/DDBJ whole genome shotgun (WGS) entry which is preliminary data.</text>
</comment>
<dbReference type="InterPro" id="IPR005828">
    <property type="entry name" value="MFS_sugar_transport-like"/>
</dbReference>
<evidence type="ECO:0000256" key="3">
    <source>
        <dbReference type="ARBA" id="ARBA00022448"/>
    </source>
</evidence>
<feature type="transmembrane region" description="Helical" evidence="7">
    <location>
        <begin position="100"/>
        <end position="117"/>
    </location>
</feature>